<name>A0A2P4Z452_9CRYT</name>
<keyword evidence="2" id="KW-0653">Protein transport</keyword>
<dbReference type="GO" id="GO:0016192">
    <property type="term" value="P:vesicle-mediated transport"/>
    <property type="evidence" value="ECO:0007669"/>
    <property type="project" value="InterPro"/>
</dbReference>
<dbReference type="EMBL" id="JIBK01000048">
    <property type="protein sequence ID" value="POM84863.1"/>
    <property type="molecule type" value="Genomic_DNA"/>
</dbReference>
<evidence type="ECO:0000259" key="3">
    <source>
        <dbReference type="Pfam" id="PF02883"/>
    </source>
</evidence>
<dbReference type="OrthoDB" id="413467at2759"/>
<dbReference type="Proteomes" id="UP000236928">
    <property type="component" value="Unassembled WGS sequence"/>
</dbReference>
<comment type="caution">
    <text evidence="4">The sequence shown here is derived from an EMBL/GenBank/DDBJ whole genome shotgun (WGS) entry which is preliminary data.</text>
</comment>
<evidence type="ECO:0000256" key="2">
    <source>
        <dbReference type="ARBA" id="ARBA00022927"/>
    </source>
</evidence>
<dbReference type="InterPro" id="IPR013041">
    <property type="entry name" value="Clathrin_app_Ig-like_sf"/>
</dbReference>
<evidence type="ECO:0000313" key="5">
    <source>
        <dbReference type="Proteomes" id="UP000236928"/>
    </source>
</evidence>
<dbReference type="SUPFAM" id="SSF49348">
    <property type="entry name" value="Clathrin adaptor appendage domain"/>
    <property type="match status" value="1"/>
</dbReference>
<organism evidence="4 5">
    <name type="scientific">Cryptosporidium meleagridis</name>
    <dbReference type="NCBI Taxonomy" id="93969"/>
    <lineage>
        <taxon>Eukaryota</taxon>
        <taxon>Sar</taxon>
        <taxon>Alveolata</taxon>
        <taxon>Apicomplexa</taxon>
        <taxon>Conoidasida</taxon>
        <taxon>Coccidia</taxon>
        <taxon>Eucoccidiorida</taxon>
        <taxon>Eimeriorina</taxon>
        <taxon>Cryptosporidiidae</taxon>
        <taxon>Cryptosporidium</taxon>
    </lineage>
</organism>
<dbReference type="InterPro" id="IPR008152">
    <property type="entry name" value="Clathrin_a/b/g-adaptin_app_Ig"/>
</dbReference>
<dbReference type="GO" id="GO:0006886">
    <property type="term" value="P:intracellular protein transport"/>
    <property type="evidence" value="ECO:0007669"/>
    <property type="project" value="InterPro"/>
</dbReference>
<evidence type="ECO:0000256" key="1">
    <source>
        <dbReference type="ARBA" id="ARBA00022448"/>
    </source>
</evidence>
<keyword evidence="5" id="KW-1185">Reference proteome</keyword>
<feature type="domain" description="Clathrin adaptor alpha/beta/gamma-adaptin appendage Ig-like subdomain" evidence="3">
    <location>
        <begin position="375"/>
        <end position="473"/>
    </location>
</feature>
<dbReference type="Gene3D" id="2.60.40.1230">
    <property type="match status" value="1"/>
</dbReference>
<dbReference type="Pfam" id="PF02883">
    <property type="entry name" value="Alpha_adaptinC2"/>
    <property type="match status" value="1"/>
</dbReference>
<dbReference type="AlphaFoldDB" id="A0A2P4Z452"/>
<keyword evidence="1" id="KW-0813">Transport</keyword>
<reference evidence="4 5" key="1">
    <citation type="submission" date="2014-04" db="EMBL/GenBank/DDBJ databases">
        <title>Comparative Genomics of Cryptosporidium Species.</title>
        <authorList>
            <person name="Silva J.C."/>
            <person name="Su Q."/>
            <person name="Chalmers R."/>
            <person name="Chibucos M.C."/>
            <person name="Elwin K."/>
            <person name="Godinez A."/>
            <person name="Guo F."/>
            <person name="Huynh K."/>
            <person name="Orvis J."/>
            <person name="Ott S."/>
            <person name="Sadzewicz L."/>
            <person name="Sengamalay N."/>
            <person name="Shetty A."/>
            <person name="Sun M."/>
            <person name="Tallon L."/>
            <person name="Xiao L."/>
            <person name="Zhang H."/>
            <person name="Fraser C.M."/>
            <person name="Zhu G."/>
            <person name="Kissinger J."/>
            <person name="Widmer G."/>
        </authorList>
    </citation>
    <scope>NUCLEOTIDE SEQUENCE [LARGE SCALE GENOMIC DNA]</scope>
    <source>
        <strain evidence="4 5">UKMEL1</strain>
    </source>
</reference>
<gene>
    <name evidence="4" type="ORF">CmeUKMEL1_14520</name>
</gene>
<evidence type="ECO:0000313" key="4">
    <source>
        <dbReference type="EMBL" id="POM84863.1"/>
    </source>
</evidence>
<dbReference type="VEuPathDB" id="CryptoDB:CmeUKMEL1_14520"/>
<accession>A0A2P4Z452</accession>
<proteinExistence type="predicted"/>
<protein>
    <submittedName>
        <fullName evidence="4">Adaptin C-terminal domain protein</fullName>
    </submittedName>
</protein>
<sequence>MGTFFCFHSSERTIRKISHEIKYITKSKKKFDKKSNKFILNALKYDEKKSKILVDIIKIEISNSNAIFEKRFFYLRLLDGLIIGNATYLQLAYQNNLLSCIFMLTDSTNKEELFKHSEKEEEIMLLCNLATSCVNKWYEKYSSLNDESIQLLSEFANNYFVNSSNTENDSQENEINNNELIDLKTNQNDLLISEESNILNGLKPQGYRGLSNQVLSYSDSSCLFEAEVDPDLFDVTSKLIGNSSCEIVLNQDLSGENKFIEGGIIEACDKDINSTVIEPETIKIDYAEGSNMNEIETKYSLLKEKYLFLVQKNEHLKSRLEYYEDFNLLSKRITRENQSLKKNNIELFSNLPNNIDLSSSFLENFGNLILKNDWVLFEDNLIQIGVKFQFSENIGSFSLYLGNKLPNRLEDFTITFDYSYISPKALSIIKKNEVEYPSYVSGKQQICLIFNVECNDVYFGVPTVIVKFLLADNTPKVIEIPFPILVSKFSYKEEQYSNDFISNLWHSEVYLMSQASTQINTKSHINRILDVVSKCKLNESFYLLIENENNKETDKIIYLYGNVLNRKVIIQIRESTPNSYILRVRSDSGILSNSILSIVIFQIKDDTF</sequence>